<dbReference type="Gene3D" id="2.40.50.100">
    <property type="match status" value="1"/>
</dbReference>
<evidence type="ECO:0000256" key="1">
    <source>
        <dbReference type="ARBA" id="ARBA00009477"/>
    </source>
</evidence>
<keyword evidence="3" id="KW-0472">Membrane</keyword>
<dbReference type="Gene3D" id="2.40.420.20">
    <property type="match status" value="1"/>
</dbReference>
<evidence type="ECO:0000256" key="2">
    <source>
        <dbReference type="SAM" id="Coils"/>
    </source>
</evidence>
<keyword evidence="3" id="KW-1133">Transmembrane helix</keyword>
<name>A0ABU1NS80_9BACL</name>
<comment type="similarity">
    <text evidence="1">Belongs to the membrane fusion protein (MFP) (TC 8.A.1) family.</text>
</comment>
<sequence length="375" mass="40813">MQEIENGNRRRQTTIKILASIFIGGLIICTLFSNTLLTMTLPKVATLSVQKGALSYTFTGNGTINPKQITALTQSAGEKVEKVYVKAGDRVMQGQRLISYDSSEAQWEIEDQQASLQKLKLAADDLQTLFKEANQNANQADINRARVALENNALDQELQTKKIQRLQMKLANNQELKAPFDGLIVTVNAKEGLSTNSDGPDVRIANESSGFELELQIPASQSSKLQIGESLEVSIQGAAMKVEGKITDMQNVQSIPGDKESLATSNSTQKNVHIAMMDKRLIGGEQAQVNVVKTAASDTLLIPHKAIQEDTEGPFVYTVEERKGPLGNAFYARKTAITVTDDDGKSAAVGQGLFDQSSIIMESSEPLKDGSRIRI</sequence>
<keyword evidence="2" id="KW-0175">Coiled coil</keyword>
<protein>
    <submittedName>
        <fullName evidence="4">RND family efflux transporter MFP subunit</fullName>
    </submittedName>
</protein>
<evidence type="ECO:0000256" key="3">
    <source>
        <dbReference type="SAM" id="Phobius"/>
    </source>
</evidence>
<dbReference type="InterPro" id="IPR006143">
    <property type="entry name" value="RND_pump_MFP"/>
</dbReference>
<keyword evidence="5" id="KW-1185">Reference proteome</keyword>
<evidence type="ECO:0000313" key="4">
    <source>
        <dbReference type="EMBL" id="MDR6550338.1"/>
    </source>
</evidence>
<reference evidence="4 5" key="1">
    <citation type="submission" date="2023-07" db="EMBL/GenBank/DDBJ databases">
        <title>Sorghum-associated microbial communities from plants grown in Nebraska, USA.</title>
        <authorList>
            <person name="Schachtman D."/>
        </authorList>
    </citation>
    <scope>NUCLEOTIDE SEQUENCE [LARGE SCALE GENOMIC DNA]</scope>
    <source>
        <strain evidence="4 5">CC258</strain>
    </source>
</reference>
<feature type="coiled-coil region" evidence="2">
    <location>
        <begin position="109"/>
        <end position="143"/>
    </location>
</feature>
<evidence type="ECO:0000313" key="5">
    <source>
        <dbReference type="Proteomes" id="UP001267290"/>
    </source>
</evidence>
<proteinExistence type="inferred from homology"/>
<dbReference type="Gene3D" id="2.40.30.170">
    <property type="match status" value="1"/>
</dbReference>
<dbReference type="Proteomes" id="UP001267290">
    <property type="component" value="Unassembled WGS sequence"/>
</dbReference>
<comment type="caution">
    <text evidence="4">The sequence shown here is derived from an EMBL/GenBank/DDBJ whole genome shotgun (WGS) entry which is preliminary data.</text>
</comment>
<dbReference type="RefSeq" id="WP_310224911.1">
    <property type="nucleotide sequence ID" value="NZ_JAVDSB010000001.1"/>
</dbReference>
<dbReference type="NCBIfam" id="TIGR01730">
    <property type="entry name" value="RND_mfp"/>
    <property type="match status" value="1"/>
</dbReference>
<dbReference type="SUPFAM" id="SSF111369">
    <property type="entry name" value="HlyD-like secretion proteins"/>
    <property type="match status" value="1"/>
</dbReference>
<dbReference type="EMBL" id="JAVDSB010000001">
    <property type="protein sequence ID" value="MDR6550338.1"/>
    <property type="molecule type" value="Genomic_DNA"/>
</dbReference>
<keyword evidence="3" id="KW-0812">Transmembrane</keyword>
<organism evidence="4 5">
    <name type="scientific">Paenibacillus qinlingensis</name>
    <dbReference type="NCBI Taxonomy" id="1837343"/>
    <lineage>
        <taxon>Bacteria</taxon>
        <taxon>Bacillati</taxon>
        <taxon>Bacillota</taxon>
        <taxon>Bacilli</taxon>
        <taxon>Bacillales</taxon>
        <taxon>Paenibacillaceae</taxon>
        <taxon>Paenibacillus</taxon>
    </lineage>
</organism>
<gene>
    <name evidence="4" type="ORF">J2736_001521</name>
</gene>
<feature type="transmembrane region" description="Helical" evidence="3">
    <location>
        <begin position="21"/>
        <end position="41"/>
    </location>
</feature>
<dbReference type="PANTHER" id="PTHR30469">
    <property type="entry name" value="MULTIDRUG RESISTANCE PROTEIN MDTA"/>
    <property type="match status" value="1"/>
</dbReference>
<accession>A0ABU1NS80</accession>
<dbReference type="Gene3D" id="1.10.287.470">
    <property type="entry name" value="Helix hairpin bin"/>
    <property type="match status" value="1"/>
</dbReference>